<dbReference type="EMBL" id="HG937692">
    <property type="protein sequence ID" value="CDP35910.1"/>
    <property type="molecule type" value="Genomic_DNA"/>
</dbReference>
<dbReference type="GO" id="GO:0060261">
    <property type="term" value="P:positive regulation of transcription initiation by RNA polymerase II"/>
    <property type="evidence" value="ECO:0007669"/>
    <property type="project" value="InterPro"/>
</dbReference>
<keyword evidence="6" id="KW-0539">Nucleus</keyword>
<dbReference type="InterPro" id="IPR009044">
    <property type="entry name" value="ssDNA-bd_transcriptional_reg"/>
</dbReference>
<reference evidence="9" key="1">
    <citation type="submission" date="2014-02" db="EMBL/GenBank/DDBJ databases">
        <authorList>
            <person name="Genoscope - CEA"/>
        </authorList>
    </citation>
    <scope>NUCLEOTIDE SEQUENCE</scope>
    <source>
        <strain evidence="9">LS3</strain>
    </source>
</reference>
<comment type="similarity">
    <text evidence="2">Belongs to the transcriptional coactivator PC4 family.</text>
</comment>
<comment type="subcellular location">
    <subcellularLocation>
        <location evidence="1">Nucleus</location>
    </subcellularLocation>
</comment>
<proteinExistence type="inferred from homology"/>
<evidence type="ECO:0000313" key="9">
    <source>
        <dbReference type="EMBL" id="CDP35910.1"/>
    </source>
</evidence>
<dbReference type="PhylomeDB" id="A0A060T465"/>
<dbReference type="Pfam" id="PF02229">
    <property type="entry name" value="PC4"/>
    <property type="match status" value="1"/>
</dbReference>
<gene>
    <name evidence="9" type="ORF">GNLVRS02_ARAD1B00572g</name>
</gene>
<dbReference type="InterPro" id="IPR003173">
    <property type="entry name" value="PC4_C"/>
</dbReference>
<evidence type="ECO:0000256" key="4">
    <source>
        <dbReference type="ARBA" id="ARBA00023125"/>
    </source>
</evidence>
<organism evidence="9">
    <name type="scientific">Blastobotrys adeninivorans</name>
    <name type="common">Yeast</name>
    <name type="synonym">Arxula adeninivorans</name>
    <dbReference type="NCBI Taxonomy" id="409370"/>
    <lineage>
        <taxon>Eukaryota</taxon>
        <taxon>Fungi</taxon>
        <taxon>Dikarya</taxon>
        <taxon>Ascomycota</taxon>
        <taxon>Saccharomycotina</taxon>
        <taxon>Dipodascomycetes</taxon>
        <taxon>Dipodascales</taxon>
        <taxon>Trichomonascaceae</taxon>
        <taxon>Blastobotrys</taxon>
    </lineage>
</organism>
<keyword evidence="4" id="KW-0238">DNA-binding</keyword>
<dbReference type="GO" id="GO:0005634">
    <property type="term" value="C:nucleus"/>
    <property type="evidence" value="ECO:0007669"/>
    <property type="project" value="UniProtKB-SubCell"/>
</dbReference>
<evidence type="ECO:0000256" key="1">
    <source>
        <dbReference type="ARBA" id="ARBA00004123"/>
    </source>
</evidence>
<dbReference type="AlphaFoldDB" id="A0A060T465"/>
<feature type="region of interest" description="Disordered" evidence="7">
    <location>
        <begin position="76"/>
        <end position="114"/>
    </location>
</feature>
<evidence type="ECO:0000256" key="3">
    <source>
        <dbReference type="ARBA" id="ARBA00023015"/>
    </source>
</evidence>
<dbReference type="InterPro" id="IPR045125">
    <property type="entry name" value="Sub1/Tcp4-like"/>
</dbReference>
<keyword evidence="5" id="KW-0804">Transcription</keyword>
<feature type="compositionally biased region" description="Basic and acidic residues" evidence="7">
    <location>
        <begin position="90"/>
        <end position="106"/>
    </location>
</feature>
<evidence type="ECO:0000256" key="6">
    <source>
        <dbReference type="ARBA" id="ARBA00023242"/>
    </source>
</evidence>
<keyword evidence="3" id="KW-0805">Transcription regulation</keyword>
<name>A0A060T465_BLAAD</name>
<dbReference type="PANTHER" id="PTHR13215">
    <property type="entry name" value="RNA POLYMERASE II TRANSCRIPTIONAL COACTIVATOR"/>
    <property type="match status" value="1"/>
</dbReference>
<protein>
    <submittedName>
        <fullName evidence="9">ARAD1B00572p</fullName>
    </submittedName>
</protein>
<evidence type="ECO:0000256" key="2">
    <source>
        <dbReference type="ARBA" id="ARBA00009001"/>
    </source>
</evidence>
<evidence type="ECO:0000259" key="8">
    <source>
        <dbReference type="Pfam" id="PF02229"/>
    </source>
</evidence>
<sequence length="114" mass="13127">MSAKRKNEDELPEDGIVFDLGKMKKLKVKKFQGKTLVDIREYYKPKGSEDELPGKKGISLTLEVWKQLVAQMSEIEDAVERTENPSGKVRKTDPDQDNKAKEKKDEKEEESEEN</sequence>
<accession>A0A060T465</accession>
<evidence type="ECO:0000256" key="5">
    <source>
        <dbReference type="ARBA" id="ARBA00023163"/>
    </source>
</evidence>
<evidence type="ECO:0000256" key="7">
    <source>
        <dbReference type="SAM" id="MobiDB-lite"/>
    </source>
</evidence>
<dbReference type="GO" id="GO:0003677">
    <property type="term" value="F:DNA binding"/>
    <property type="evidence" value="ECO:0007669"/>
    <property type="project" value="UniProtKB-KW"/>
</dbReference>
<feature type="domain" description="Transcriptional coactivator p15 (PC4) C-terminal" evidence="8">
    <location>
        <begin position="18"/>
        <end position="70"/>
    </location>
</feature>
<dbReference type="GO" id="GO:0003713">
    <property type="term" value="F:transcription coactivator activity"/>
    <property type="evidence" value="ECO:0007669"/>
    <property type="project" value="InterPro"/>
</dbReference>
<dbReference type="SUPFAM" id="SSF54447">
    <property type="entry name" value="ssDNA-binding transcriptional regulator domain"/>
    <property type="match status" value="1"/>
</dbReference>
<dbReference type="Gene3D" id="2.30.31.10">
    <property type="entry name" value="Transcriptional Coactivator Pc4, Chain A"/>
    <property type="match status" value="1"/>
</dbReference>
<reference evidence="9" key="2">
    <citation type="submission" date="2014-06" db="EMBL/GenBank/DDBJ databases">
        <title>The complete genome of Blastobotrys (Arxula) adeninivorans LS3 - a yeast of biotechnological interest.</title>
        <authorList>
            <person name="Kunze G."/>
            <person name="Gaillardin C."/>
            <person name="Czernicka M."/>
            <person name="Durrens P."/>
            <person name="Martin T."/>
            <person name="Boer E."/>
            <person name="Gabaldon T."/>
            <person name="Cruz J."/>
            <person name="Talla E."/>
            <person name="Marck C."/>
            <person name="Goffeau A."/>
            <person name="Barbe V."/>
            <person name="Baret P."/>
            <person name="Baronian K."/>
            <person name="Beier S."/>
            <person name="Bleykasten C."/>
            <person name="Bode R."/>
            <person name="Casaregola S."/>
            <person name="Despons L."/>
            <person name="Fairhead C."/>
            <person name="Giersberg M."/>
            <person name="Gierski P."/>
            <person name="Hahnel U."/>
            <person name="Hartmann A."/>
            <person name="Jankowska D."/>
            <person name="Jubin C."/>
            <person name="Jung P."/>
            <person name="Lafontaine I."/>
            <person name="Leh-Louis V."/>
            <person name="Lemaire M."/>
            <person name="Marcet-Houben M."/>
            <person name="Mascher M."/>
            <person name="Morel G."/>
            <person name="Richard G.-F."/>
            <person name="Riechen J."/>
            <person name="Sacerdot C."/>
            <person name="Sarkar A."/>
            <person name="Savel G."/>
            <person name="Schacherer J."/>
            <person name="Sherman D."/>
            <person name="Straub M.-L."/>
            <person name="Stein N."/>
            <person name="Thierry A."/>
            <person name="Trautwein-Schult A."/>
            <person name="Westhof E."/>
            <person name="Worch S."/>
            <person name="Dujon B."/>
            <person name="Souciet J.-L."/>
            <person name="Wincker P."/>
            <person name="Scholz U."/>
            <person name="Neuveglise N."/>
        </authorList>
    </citation>
    <scope>NUCLEOTIDE SEQUENCE</scope>
    <source>
        <strain evidence="9">LS3</strain>
    </source>
</reference>